<evidence type="ECO:0000256" key="8">
    <source>
        <dbReference type="ARBA" id="ARBA00023316"/>
    </source>
</evidence>
<dbReference type="Proteomes" id="UP000196368">
    <property type="component" value="Unassembled WGS sequence"/>
</dbReference>
<dbReference type="AlphaFoldDB" id="A0A1Y4DCV5"/>
<dbReference type="HAMAP" id="MF_01924">
    <property type="entry name" value="A_A_dipeptidase"/>
    <property type="match status" value="1"/>
</dbReference>
<feature type="binding site" evidence="9">
    <location>
        <position position="190"/>
    </location>
    <ligand>
        <name>Zn(2+)</name>
        <dbReference type="ChEBI" id="CHEBI:29105"/>
        <note>catalytic</note>
    </ligand>
</feature>
<evidence type="ECO:0000313" key="12">
    <source>
        <dbReference type="EMBL" id="OUO56947.1"/>
    </source>
</evidence>
<dbReference type="OrthoDB" id="9801430at2"/>
<evidence type="ECO:0000256" key="2">
    <source>
        <dbReference type="ARBA" id="ARBA00022670"/>
    </source>
</evidence>
<keyword evidence="8 10" id="KW-0961">Cell wall biogenesis/degradation</keyword>
<feature type="active site" description="Proton donor/acceptor" evidence="9">
    <location>
        <position position="187"/>
    </location>
</feature>
<feature type="binding site" evidence="9">
    <location>
        <position position="123"/>
    </location>
    <ligand>
        <name>Zn(2+)</name>
        <dbReference type="ChEBI" id="CHEBI:29105"/>
        <note>catalytic</note>
    </ligand>
</feature>
<feature type="site" description="Transition state stabilizer" evidence="9">
    <location>
        <position position="96"/>
    </location>
</feature>
<protein>
    <recommendedName>
        <fullName evidence="9 10">D-alanyl-D-alanine dipeptidase</fullName>
        <shortName evidence="9 10">D-Ala-D-Ala dipeptidase</shortName>
        <ecNumber evidence="9 10">3.4.13.22</ecNumber>
    </recommendedName>
</protein>
<dbReference type="PANTHER" id="PTHR43126:SF1">
    <property type="entry name" value="D-ALANYL-D-ALANINE DIPEPTIDASE"/>
    <property type="match status" value="1"/>
</dbReference>
<evidence type="ECO:0000256" key="10">
    <source>
        <dbReference type="PIRNR" id="PIRNR026671"/>
    </source>
</evidence>
<proteinExistence type="inferred from homology"/>
<keyword evidence="7 9" id="KW-0482">Metalloprotease</keyword>
<comment type="caution">
    <text evidence="12">The sequence shown here is derived from an EMBL/GenBank/DDBJ whole genome shotgun (WGS) entry which is preliminary data.</text>
</comment>
<keyword evidence="11" id="KW-0732">Signal</keyword>
<dbReference type="Gene3D" id="3.30.1380.10">
    <property type="match status" value="1"/>
</dbReference>
<evidence type="ECO:0000256" key="1">
    <source>
        <dbReference type="ARBA" id="ARBA00001362"/>
    </source>
</evidence>
<evidence type="ECO:0000313" key="13">
    <source>
        <dbReference type="Proteomes" id="UP000196368"/>
    </source>
</evidence>
<evidence type="ECO:0000256" key="9">
    <source>
        <dbReference type="HAMAP-Rule" id="MF_01924"/>
    </source>
</evidence>
<feature type="binding site" evidence="9">
    <location>
        <position position="130"/>
    </location>
    <ligand>
        <name>Zn(2+)</name>
        <dbReference type="ChEBI" id="CHEBI:29105"/>
        <note>catalytic</note>
    </ligand>
</feature>
<comment type="function">
    <text evidence="9 10">Catalyzes hydrolysis of the D-alanyl-D-alanine dipeptide.</text>
</comment>
<dbReference type="SUPFAM" id="SSF55166">
    <property type="entry name" value="Hedgehog/DD-peptidase"/>
    <property type="match status" value="1"/>
</dbReference>
<dbReference type="GO" id="GO:0006508">
    <property type="term" value="P:proteolysis"/>
    <property type="evidence" value="ECO:0007669"/>
    <property type="project" value="UniProtKB-KW"/>
</dbReference>
<comment type="cofactor">
    <cofactor evidence="9">
        <name>Zn(2+)</name>
        <dbReference type="ChEBI" id="CHEBI:29105"/>
    </cofactor>
    <text evidence="9">Binds 1 zinc ion per subunit.</text>
</comment>
<organism evidence="12 13">
    <name type="scientific">Candidatus Avelusimicrobium gallicola</name>
    <dbReference type="NCBI Taxonomy" id="2562704"/>
    <lineage>
        <taxon>Bacteria</taxon>
        <taxon>Pseudomonadati</taxon>
        <taxon>Elusimicrobiota</taxon>
        <taxon>Elusimicrobia</taxon>
        <taxon>Elusimicrobiales</taxon>
        <taxon>Elusimicrobiaceae</taxon>
        <taxon>Candidatus Avelusimicrobium</taxon>
    </lineage>
</organism>
<dbReference type="NCBIfam" id="NF007557">
    <property type="entry name" value="PRK10178.1"/>
    <property type="match status" value="1"/>
</dbReference>
<reference evidence="13" key="1">
    <citation type="submission" date="2017-04" db="EMBL/GenBank/DDBJ databases">
        <title>Function of individual gut microbiota members based on whole genome sequencing of pure cultures obtained from chicken caecum.</title>
        <authorList>
            <person name="Medvecky M."/>
            <person name="Cejkova D."/>
            <person name="Polansky O."/>
            <person name="Karasova D."/>
            <person name="Kubasova T."/>
            <person name="Cizek A."/>
            <person name="Rychlik I."/>
        </authorList>
    </citation>
    <scope>NUCLEOTIDE SEQUENCE [LARGE SCALE GENOMIC DNA]</scope>
    <source>
        <strain evidence="13">An273</strain>
    </source>
</reference>
<accession>A0A1Y4DCV5</accession>
<dbReference type="RefSeq" id="WP_087288038.1">
    <property type="nucleotide sequence ID" value="NZ_NFJD01000002.1"/>
</dbReference>
<evidence type="ECO:0000256" key="7">
    <source>
        <dbReference type="ARBA" id="ARBA00023049"/>
    </source>
</evidence>
<feature type="chain" id="PRO_5013368388" description="D-alanyl-D-alanine dipeptidase" evidence="11">
    <location>
        <begin position="21"/>
        <end position="208"/>
    </location>
</feature>
<dbReference type="GO" id="GO:0071555">
    <property type="term" value="P:cell wall organization"/>
    <property type="evidence" value="ECO:0007669"/>
    <property type="project" value="UniProtKB-KW"/>
</dbReference>
<comment type="catalytic activity">
    <reaction evidence="1 9 10">
        <text>D-alanyl-D-alanine + H2O = 2 D-alanine</text>
        <dbReference type="Rhea" id="RHEA:20661"/>
        <dbReference type="ChEBI" id="CHEBI:15377"/>
        <dbReference type="ChEBI" id="CHEBI:57416"/>
        <dbReference type="ChEBI" id="CHEBI:57822"/>
        <dbReference type="EC" id="3.4.13.22"/>
    </reaction>
</comment>
<keyword evidence="6 9" id="KW-0224">Dipeptidase</keyword>
<dbReference type="GO" id="GO:0008237">
    <property type="term" value="F:metallopeptidase activity"/>
    <property type="evidence" value="ECO:0007669"/>
    <property type="project" value="UniProtKB-KW"/>
</dbReference>
<sequence length="208" mass="23720">MKWKTLLALMLLAAPLAAQEAKSLEQAGLVDVSALPGVRVFIDMRYATPHNFTGQKIYDSAKCYLHQDAARALQHALRLAAREKEPFTFCLWDCYRPQSAHQKLWQAVPNPNYVAPPAKGSRHSRGMAVDLTPCDFTGNPLPMPTDFDSFSERAHMDFYDLDPDVLARRETLKKIMTAAGFTYTRTEWWHFDKTGWKQKPLLDIPLPR</sequence>
<keyword evidence="5 9" id="KW-0862">Zinc</keyword>
<comment type="similarity">
    <text evidence="9 10">Belongs to the peptidase M15D family.</text>
</comment>
<dbReference type="InterPro" id="IPR000755">
    <property type="entry name" value="A_A_dipeptidase"/>
</dbReference>
<dbReference type="CDD" id="cd14840">
    <property type="entry name" value="D-Ala-D-Ala_dipeptidase_Aad"/>
    <property type="match status" value="1"/>
</dbReference>
<dbReference type="PIRSF" id="PIRSF026671">
    <property type="entry name" value="AA_dipeptidase"/>
    <property type="match status" value="1"/>
</dbReference>
<gene>
    <name evidence="12" type="ORF">B5F75_03630</name>
</gene>
<evidence type="ECO:0000256" key="4">
    <source>
        <dbReference type="ARBA" id="ARBA00022801"/>
    </source>
</evidence>
<dbReference type="PANTHER" id="PTHR43126">
    <property type="entry name" value="D-ALANYL-D-ALANINE DIPEPTIDASE"/>
    <property type="match status" value="1"/>
</dbReference>
<evidence type="ECO:0000256" key="5">
    <source>
        <dbReference type="ARBA" id="ARBA00022833"/>
    </source>
</evidence>
<keyword evidence="2 9" id="KW-0645">Protease</keyword>
<feature type="signal peptide" evidence="11">
    <location>
        <begin position="1"/>
        <end position="20"/>
    </location>
</feature>
<evidence type="ECO:0000256" key="11">
    <source>
        <dbReference type="SAM" id="SignalP"/>
    </source>
</evidence>
<dbReference type="EMBL" id="NFJD01000002">
    <property type="protein sequence ID" value="OUO56947.1"/>
    <property type="molecule type" value="Genomic_DNA"/>
</dbReference>
<evidence type="ECO:0000256" key="6">
    <source>
        <dbReference type="ARBA" id="ARBA00022997"/>
    </source>
</evidence>
<dbReference type="Pfam" id="PF01427">
    <property type="entry name" value="Peptidase_M15"/>
    <property type="match status" value="1"/>
</dbReference>
<dbReference type="InterPro" id="IPR009045">
    <property type="entry name" value="Zn_M74/Hedgehog-like"/>
</dbReference>
<keyword evidence="4 9" id="KW-0378">Hydrolase</keyword>
<name>A0A1Y4DCV5_9BACT</name>
<keyword evidence="13" id="KW-1185">Reference proteome</keyword>
<dbReference type="EC" id="3.4.13.22" evidence="9 10"/>
<dbReference type="GO" id="GO:0160237">
    <property type="term" value="F:D-Ala-D-Ala dipeptidase activity"/>
    <property type="evidence" value="ECO:0007669"/>
    <property type="project" value="UniProtKB-EC"/>
</dbReference>
<dbReference type="GO" id="GO:0008270">
    <property type="term" value="F:zinc ion binding"/>
    <property type="evidence" value="ECO:0007669"/>
    <property type="project" value="UniProtKB-UniRule"/>
</dbReference>
<evidence type="ECO:0000256" key="3">
    <source>
        <dbReference type="ARBA" id="ARBA00022723"/>
    </source>
</evidence>
<keyword evidence="3 9" id="KW-0479">Metal-binding</keyword>